<accession>A0ABU9NIT1</accession>
<evidence type="ECO:0000313" key="3">
    <source>
        <dbReference type="Proteomes" id="UP001468798"/>
    </source>
</evidence>
<reference evidence="2 3" key="1">
    <citation type="submission" date="2024-03" db="EMBL/GenBank/DDBJ databases">
        <title>Two novel species of the genus Flavobacterium exhibiting potentially degradation of complex polysaccharides.</title>
        <authorList>
            <person name="Lian X."/>
        </authorList>
    </citation>
    <scope>NUCLEOTIDE SEQUENCE [LARGE SCALE GENOMIC DNA]</scope>
    <source>
        <strain evidence="2 3">N6</strain>
    </source>
</reference>
<evidence type="ECO:0000313" key="2">
    <source>
        <dbReference type="EMBL" id="MEM0575142.1"/>
    </source>
</evidence>
<keyword evidence="1" id="KW-1133">Transmembrane helix</keyword>
<keyword evidence="1" id="KW-0472">Membrane</keyword>
<protein>
    <submittedName>
        <fullName evidence="2">Uncharacterized protein</fullName>
    </submittedName>
</protein>
<dbReference type="EMBL" id="JBCGDP010000001">
    <property type="protein sequence ID" value="MEM0575142.1"/>
    <property type="molecule type" value="Genomic_DNA"/>
</dbReference>
<dbReference type="Proteomes" id="UP001468798">
    <property type="component" value="Unassembled WGS sequence"/>
</dbReference>
<keyword evidence="1" id="KW-0812">Transmembrane</keyword>
<gene>
    <name evidence="2" type="ORF">WFZ86_01425</name>
</gene>
<sequence>MKNFIKKYWILIGMIAAFTLEHTFDILNGLGFSTLQIKFVEGLGALIYGYFFTSKYNAKKLSKQF</sequence>
<feature type="transmembrane region" description="Helical" evidence="1">
    <location>
        <begin position="7"/>
        <end position="24"/>
    </location>
</feature>
<name>A0ABU9NIT1_9FLAO</name>
<comment type="caution">
    <text evidence="2">The sequence shown here is derived from an EMBL/GenBank/DDBJ whole genome shotgun (WGS) entry which is preliminary data.</text>
</comment>
<organism evidence="2 3">
    <name type="scientific">Flavobacterium polysaccharolyticum</name>
    <dbReference type="NCBI Taxonomy" id="3133148"/>
    <lineage>
        <taxon>Bacteria</taxon>
        <taxon>Pseudomonadati</taxon>
        <taxon>Bacteroidota</taxon>
        <taxon>Flavobacteriia</taxon>
        <taxon>Flavobacteriales</taxon>
        <taxon>Flavobacteriaceae</taxon>
        <taxon>Flavobacterium</taxon>
    </lineage>
</organism>
<feature type="transmembrane region" description="Helical" evidence="1">
    <location>
        <begin position="30"/>
        <end position="53"/>
    </location>
</feature>
<dbReference type="RefSeq" id="WP_230155757.1">
    <property type="nucleotide sequence ID" value="NZ_JBCGDP010000001.1"/>
</dbReference>
<keyword evidence="3" id="KW-1185">Reference proteome</keyword>
<proteinExistence type="predicted"/>
<evidence type="ECO:0000256" key="1">
    <source>
        <dbReference type="SAM" id="Phobius"/>
    </source>
</evidence>